<evidence type="ECO:0000313" key="2">
    <source>
        <dbReference type="EMBL" id="OXR39538.1"/>
    </source>
</evidence>
<evidence type="ECO:0000256" key="1">
    <source>
        <dbReference type="SAM" id="MobiDB-lite"/>
    </source>
</evidence>
<reference evidence="2 3" key="1">
    <citation type="submission" date="2017-07" db="EMBL/GenBank/DDBJ databases">
        <title>First draft Genome Sequence of Nocardia cerradoensis isolated from human infection.</title>
        <authorList>
            <person name="Carrasco G."/>
        </authorList>
    </citation>
    <scope>NUCLEOTIDE SEQUENCE [LARGE SCALE GENOMIC DNA]</scope>
    <source>
        <strain evidence="2 3">CNM20130759</strain>
    </source>
</reference>
<organism evidence="2 3">
    <name type="scientific">Nocardia cerradoensis</name>
    <dbReference type="NCBI Taxonomy" id="85688"/>
    <lineage>
        <taxon>Bacteria</taxon>
        <taxon>Bacillati</taxon>
        <taxon>Actinomycetota</taxon>
        <taxon>Actinomycetes</taxon>
        <taxon>Mycobacteriales</taxon>
        <taxon>Nocardiaceae</taxon>
        <taxon>Nocardia</taxon>
    </lineage>
</organism>
<comment type="caution">
    <text evidence="2">The sequence shown here is derived from an EMBL/GenBank/DDBJ whole genome shotgun (WGS) entry which is preliminary data.</text>
</comment>
<dbReference type="Proteomes" id="UP000215506">
    <property type="component" value="Unassembled WGS sequence"/>
</dbReference>
<gene>
    <name evidence="2" type="ORF">B7C42_08394</name>
</gene>
<sequence length="50" mass="5410">MRHRAPSPTAGVHRAGLPDFTSSDVGVTPTPKAVHSDPSDTRRSVKRYLP</sequence>
<feature type="region of interest" description="Disordered" evidence="1">
    <location>
        <begin position="1"/>
        <end position="50"/>
    </location>
</feature>
<proteinExistence type="predicted"/>
<dbReference type="EMBL" id="NGAF01000691">
    <property type="protein sequence ID" value="OXR39538.1"/>
    <property type="molecule type" value="Genomic_DNA"/>
</dbReference>
<protein>
    <submittedName>
        <fullName evidence="2">Uncharacterized protein</fullName>
    </submittedName>
</protein>
<accession>A0A231GSJ0</accession>
<name>A0A231GSJ0_9NOCA</name>
<dbReference type="AlphaFoldDB" id="A0A231GSJ0"/>
<keyword evidence="3" id="KW-1185">Reference proteome</keyword>
<evidence type="ECO:0000313" key="3">
    <source>
        <dbReference type="Proteomes" id="UP000215506"/>
    </source>
</evidence>
<feature type="compositionally biased region" description="Basic and acidic residues" evidence="1">
    <location>
        <begin position="34"/>
        <end position="43"/>
    </location>
</feature>